<dbReference type="PRINTS" id="PR01853">
    <property type="entry name" value="YAJCTRNLCASE"/>
</dbReference>
<evidence type="ECO:0000256" key="3">
    <source>
        <dbReference type="ARBA" id="ARBA00014962"/>
    </source>
</evidence>
<reference evidence="13 14" key="1">
    <citation type="submission" date="2016-12" db="EMBL/GenBank/DDBJ databases">
        <authorList>
            <person name="Song W.-J."/>
            <person name="Kurnit D.M."/>
        </authorList>
    </citation>
    <scope>NUCLEOTIDE SEQUENCE [LARGE SCALE GENOMIC DNA]</scope>
    <source>
        <strain evidence="13 14">ATCC 49181</strain>
    </source>
</reference>
<keyword evidence="6 12" id="KW-0812">Transmembrane</keyword>
<dbReference type="PANTHER" id="PTHR33909:SF1">
    <property type="entry name" value="SEC TRANSLOCON ACCESSORY COMPLEX SUBUNIT YAJC"/>
    <property type="match status" value="1"/>
</dbReference>
<accession>A0A1N6I4M8</accession>
<evidence type="ECO:0000256" key="7">
    <source>
        <dbReference type="ARBA" id="ARBA00022927"/>
    </source>
</evidence>
<proteinExistence type="inferred from homology"/>
<feature type="compositionally biased region" description="Basic and acidic residues" evidence="11">
    <location>
        <begin position="147"/>
        <end position="156"/>
    </location>
</feature>
<dbReference type="EMBL" id="FSRO01000001">
    <property type="protein sequence ID" value="SIO26997.1"/>
    <property type="molecule type" value="Genomic_DNA"/>
</dbReference>
<dbReference type="NCBIfam" id="TIGR00739">
    <property type="entry name" value="yajC"/>
    <property type="match status" value="1"/>
</dbReference>
<dbReference type="PANTHER" id="PTHR33909">
    <property type="entry name" value="SEC TRANSLOCON ACCESSORY COMPLEX SUBUNIT YAJC"/>
    <property type="match status" value="1"/>
</dbReference>
<dbReference type="GO" id="GO:0005886">
    <property type="term" value="C:plasma membrane"/>
    <property type="evidence" value="ECO:0007669"/>
    <property type="project" value="UniProtKB-SubCell"/>
</dbReference>
<feature type="compositionally biased region" description="Polar residues" evidence="11">
    <location>
        <begin position="114"/>
        <end position="128"/>
    </location>
</feature>
<organism evidence="13 14">
    <name type="scientific">Nitrosomonas cryotolerans ATCC 49181</name>
    <dbReference type="NCBI Taxonomy" id="1131553"/>
    <lineage>
        <taxon>Bacteria</taxon>
        <taxon>Pseudomonadati</taxon>
        <taxon>Pseudomonadota</taxon>
        <taxon>Betaproteobacteria</taxon>
        <taxon>Nitrosomonadales</taxon>
        <taxon>Nitrosomonadaceae</taxon>
        <taxon>Nitrosomonas</taxon>
    </lineage>
</organism>
<evidence type="ECO:0000256" key="6">
    <source>
        <dbReference type="ARBA" id="ARBA00022692"/>
    </source>
</evidence>
<dbReference type="SMART" id="SM01323">
    <property type="entry name" value="YajC"/>
    <property type="match status" value="1"/>
</dbReference>
<feature type="transmembrane region" description="Helical" evidence="12">
    <location>
        <begin position="20"/>
        <end position="38"/>
    </location>
</feature>
<dbReference type="InterPro" id="IPR003849">
    <property type="entry name" value="Preprotein_translocase_YajC"/>
</dbReference>
<sequence length="156" mass="16925">MLISEAFAQAAAPAQAEGSLLSLLPLFGILILFYFLLIRPQSKRAKEHKQMTEALQRGDEIITSGGALGRVNNVSESYIIMEIAPNVEVTVLKSAVQTLLPKGTLKSIEPSKGGKTQKNNKLSKTNESPEIDKPQETKNIAEASDDDTSKNSEKTN</sequence>
<evidence type="ECO:0000256" key="10">
    <source>
        <dbReference type="ARBA" id="ARBA00023136"/>
    </source>
</evidence>
<feature type="region of interest" description="Disordered" evidence="11">
    <location>
        <begin position="105"/>
        <end position="156"/>
    </location>
</feature>
<evidence type="ECO:0000313" key="14">
    <source>
        <dbReference type="Proteomes" id="UP000185062"/>
    </source>
</evidence>
<keyword evidence="10 12" id="KW-0472">Membrane</keyword>
<evidence type="ECO:0000256" key="9">
    <source>
        <dbReference type="ARBA" id="ARBA00023010"/>
    </source>
</evidence>
<name>A0A1N6I4M8_9PROT</name>
<dbReference type="Pfam" id="PF02699">
    <property type="entry name" value="YajC"/>
    <property type="match status" value="1"/>
</dbReference>
<evidence type="ECO:0000256" key="5">
    <source>
        <dbReference type="ARBA" id="ARBA00022475"/>
    </source>
</evidence>
<dbReference type="Proteomes" id="UP000185062">
    <property type="component" value="Unassembled WGS sequence"/>
</dbReference>
<evidence type="ECO:0000256" key="1">
    <source>
        <dbReference type="ARBA" id="ARBA00004162"/>
    </source>
</evidence>
<evidence type="ECO:0000256" key="8">
    <source>
        <dbReference type="ARBA" id="ARBA00022989"/>
    </source>
</evidence>
<protein>
    <recommendedName>
        <fullName evidence="3">Sec translocon accessory complex subunit YajC</fullName>
    </recommendedName>
</protein>
<dbReference type="eggNOG" id="COG1862">
    <property type="taxonomic scope" value="Bacteria"/>
</dbReference>
<evidence type="ECO:0000256" key="11">
    <source>
        <dbReference type="SAM" id="MobiDB-lite"/>
    </source>
</evidence>
<keyword evidence="5" id="KW-1003">Cell membrane</keyword>
<comment type="subcellular location">
    <subcellularLocation>
        <location evidence="1">Cell membrane</location>
        <topology evidence="1">Single-pass membrane protein</topology>
    </subcellularLocation>
</comment>
<evidence type="ECO:0000256" key="4">
    <source>
        <dbReference type="ARBA" id="ARBA00022448"/>
    </source>
</evidence>
<evidence type="ECO:0000256" key="2">
    <source>
        <dbReference type="ARBA" id="ARBA00006742"/>
    </source>
</evidence>
<keyword evidence="7" id="KW-0653">Protein transport</keyword>
<dbReference type="GO" id="GO:0015031">
    <property type="term" value="P:protein transport"/>
    <property type="evidence" value="ECO:0007669"/>
    <property type="project" value="UniProtKB-KW"/>
</dbReference>
<keyword evidence="8 12" id="KW-1133">Transmembrane helix</keyword>
<keyword evidence="14" id="KW-1185">Reference proteome</keyword>
<keyword evidence="9" id="KW-0811">Translocation</keyword>
<dbReference type="AlphaFoldDB" id="A0A1N6I4M8"/>
<gene>
    <name evidence="13" type="ORF">SAMN02743940_1541</name>
</gene>
<comment type="similarity">
    <text evidence="2">Belongs to the YajC family.</text>
</comment>
<keyword evidence="4" id="KW-0813">Transport</keyword>
<dbReference type="STRING" id="44575.SAMN05216419_10696"/>
<dbReference type="RefSeq" id="WP_028462454.1">
    <property type="nucleotide sequence ID" value="NZ_FSRO01000001.1"/>
</dbReference>
<evidence type="ECO:0000313" key="13">
    <source>
        <dbReference type="EMBL" id="SIO26997.1"/>
    </source>
</evidence>
<evidence type="ECO:0000256" key="12">
    <source>
        <dbReference type="SAM" id="Phobius"/>
    </source>
</evidence>